<dbReference type="Proteomes" id="UP001149142">
    <property type="component" value="Unassembled WGS sequence"/>
</dbReference>
<dbReference type="Pfam" id="PF18962">
    <property type="entry name" value="Por_Secre_tail"/>
    <property type="match status" value="1"/>
</dbReference>
<dbReference type="RefSeq" id="WP_106688124.1">
    <property type="nucleotide sequence ID" value="NZ_CP061703.1"/>
</dbReference>
<dbReference type="Gene3D" id="2.60.120.260">
    <property type="entry name" value="Galactose-binding domain-like"/>
    <property type="match status" value="1"/>
</dbReference>
<reference evidence="4" key="1">
    <citation type="submission" date="2022-11" db="EMBL/GenBank/DDBJ databases">
        <title>Refractory cell wall polysaccharides provide important carbon source for microbial heterotrophs in the hadal ocean.</title>
        <authorList>
            <person name="Zhu X."/>
        </authorList>
    </citation>
    <scope>NUCLEOTIDE SEQUENCE</scope>
    <source>
        <strain evidence="4">MTRN7</strain>
    </source>
</reference>
<keyword evidence="1 2" id="KW-0732">Signal</keyword>
<dbReference type="NCBIfam" id="TIGR04183">
    <property type="entry name" value="Por_Secre_tail"/>
    <property type="match status" value="1"/>
</dbReference>
<dbReference type="SUPFAM" id="SSF55486">
    <property type="entry name" value="Metalloproteases ('zincins'), catalytic domain"/>
    <property type="match status" value="1"/>
</dbReference>
<gene>
    <name evidence="4" type="ORF">OOZ35_10840</name>
</gene>
<feature type="chain" id="PRO_5046743021" evidence="2">
    <location>
        <begin position="24"/>
        <end position="912"/>
    </location>
</feature>
<evidence type="ECO:0000313" key="5">
    <source>
        <dbReference type="Proteomes" id="UP001149142"/>
    </source>
</evidence>
<evidence type="ECO:0000259" key="3">
    <source>
        <dbReference type="Pfam" id="PF18962"/>
    </source>
</evidence>
<comment type="caution">
    <text evidence="4">The sequence shown here is derived from an EMBL/GenBank/DDBJ whole genome shotgun (WGS) entry which is preliminary data.</text>
</comment>
<feature type="signal peptide" evidence="2">
    <location>
        <begin position="1"/>
        <end position="23"/>
    </location>
</feature>
<evidence type="ECO:0000313" key="4">
    <source>
        <dbReference type="EMBL" id="MDA0177987.1"/>
    </source>
</evidence>
<dbReference type="InterPro" id="IPR026444">
    <property type="entry name" value="Secre_tail"/>
</dbReference>
<dbReference type="EMBL" id="JAPFGC010000002">
    <property type="protein sequence ID" value="MDA0177987.1"/>
    <property type="molecule type" value="Genomic_DNA"/>
</dbReference>
<sequence>MKKNYKNSILALLFLMFTLNIMAQDGRSFWTATTKGKASKKQLNFRKTEPVKAQYYTLDIQALKNYLQDAPKRKNLDVISNKIVSFPTSNNSFENFRVKEASVMEDQLQNKYSNIRTYVAQSIDNPTNIMRFSITPQGLHTMSFISGVGFEFIDPYTKNGNDYIVYAKKDLPRLDQEWVCHFDEDTEDTTERSFNQTTSFNANDGIMRNFRLALACTIEYSEFHWTAAGLTAGDTEASKKAAVLAAMVVTLNRNNFIYERDLSVTMTLVANNEDVIFINSDSFSNNNAGALINESQTVIDANIGFTNYDIGHTFSTGGGGLAQLNSPCTSNKARGITGSPAPIGDPYDVDYVAHEIGHQYGAPHTFNGNTGSCNGNRTASNAYEPGSGSTIMAYAGICAPQNVQSNSDAYFHQKSLQMMWDNIFIGNSTCAAQTPTGNTAPVAIAGANYTIPGLTPYKLTGSSTDVNGTGTHTFTWEQYDLGAAGLPAETNTSGPLVRSFEGTDNPTRYIPRLEDIMVDGGVSTTWEKLASVNRDINFRLTVRDNDPNGGQTAVDAMTATVNAAAGPFIVTSQNTNQIVWTQGTTETITWNVAGTTANGVNTANVNILLSTDGGQNFDTVLASNVPNDGSHDITVPNVSAPYCRIMVEGAGNIFFNVNDYFFAIGDYTYTTVDTCQDYVFNAGISVPENSGSYAGYVLNIPDAYTITDVNIAVDITHNNNGDLYYAYRYPEYLGTGVDGLASGVCAGSQNADFIFDDEGTAINCASTANGDNVLPQTALSNADGTNSAGDWIFYITDIAVGDGNIATWNSTTITICSTVTEPVLSTNSFELNNSLSIYPNPNNGEFTVKFSGAKDDVTLEVYDVRGRSVLSKAYNANGDFNQTINLGNVQSGLYLLNINNGGQTITKKILVD</sequence>
<dbReference type="InterPro" id="IPR024079">
    <property type="entry name" value="MetalloPept_cat_dom_sf"/>
</dbReference>
<evidence type="ECO:0000256" key="2">
    <source>
        <dbReference type="SAM" id="SignalP"/>
    </source>
</evidence>
<name>A0ABT4S1P0_9FLAO</name>
<dbReference type="Gene3D" id="3.40.390.10">
    <property type="entry name" value="Collagenase (Catalytic Domain)"/>
    <property type="match status" value="1"/>
</dbReference>
<keyword evidence="5" id="KW-1185">Reference proteome</keyword>
<organism evidence="4 5">
    <name type="scientific">Mesoflavibacter profundi</name>
    <dbReference type="NCBI Taxonomy" id="2708110"/>
    <lineage>
        <taxon>Bacteria</taxon>
        <taxon>Pseudomonadati</taxon>
        <taxon>Bacteroidota</taxon>
        <taxon>Flavobacteriia</taxon>
        <taxon>Flavobacteriales</taxon>
        <taxon>Flavobacteriaceae</taxon>
        <taxon>Mesoflavibacter</taxon>
    </lineage>
</organism>
<protein>
    <submittedName>
        <fullName evidence="4">M12 family metallo-peptidase</fullName>
    </submittedName>
</protein>
<dbReference type="Pfam" id="PF13583">
    <property type="entry name" value="Reprolysin_4"/>
    <property type="match status" value="1"/>
</dbReference>
<accession>A0ABT4S1P0</accession>
<proteinExistence type="predicted"/>
<feature type="domain" description="Secretion system C-terminal sorting" evidence="3">
    <location>
        <begin position="837"/>
        <end position="911"/>
    </location>
</feature>
<evidence type="ECO:0000256" key="1">
    <source>
        <dbReference type="ARBA" id="ARBA00022729"/>
    </source>
</evidence>